<sequence>MIRLCILVLLLSLGAPARAGTAYQCTTADGKVIYQDKPCAAGQRQRTLQLDDSEPQAAPPAPAPKQAIVEPAAPPPAPATPAAPLPVMYACVRATDRTTYLSENGNPEPYQVPYGMVGGGGLSLSQAYGPPGGAGASAPELNRGRITPGLIARHFVWVQDQCHELTPAETCHALRDAYDENETRLRRSFKSDRPPLEKREATLLAQLRNC</sequence>
<comment type="caution">
    <text evidence="4">The sequence shown here is derived from an EMBL/GenBank/DDBJ whole genome shotgun (WGS) entry which is preliminary data.</text>
</comment>
<dbReference type="Pfam" id="PF13511">
    <property type="entry name" value="DUF4124"/>
    <property type="match status" value="1"/>
</dbReference>
<dbReference type="AlphaFoldDB" id="A0A328P3I5"/>
<dbReference type="RefSeq" id="WP_111984302.1">
    <property type="nucleotide sequence ID" value="NZ_NFZS01000004.1"/>
</dbReference>
<proteinExistence type="predicted"/>
<feature type="domain" description="DUF4124" evidence="3">
    <location>
        <begin position="9"/>
        <end position="63"/>
    </location>
</feature>
<gene>
    <name evidence="4" type="ORF">CA260_17580</name>
</gene>
<dbReference type="EMBL" id="NFZS01000004">
    <property type="protein sequence ID" value="RAO75841.1"/>
    <property type="molecule type" value="Genomic_DNA"/>
</dbReference>
<evidence type="ECO:0000256" key="1">
    <source>
        <dbReference type="SAM" id="MobiDB-lite"/>
    </source>
</evidence>
<reference evidence="4 5" key="1">
    <citation type="journal article" date="2018" name="Genet. Mol. Biol.">
        <title>The genome sequence of Dyella jiangningensis FCAV SCS01 from a lignocellulose-decomposing microbial consortium metagenome reveals potential for biotechnological applications.</title>
        <authorList>
            <person name="Desiderato J.G."/>
            <person name="Alvarenga D.O."/>
            <person name="Constancio M.T.L."/>
            <person name="Alves L.M.C."/>
            <person name="Varani A.M."/>
        </authorList>
    </citation>
    <scope>NUCLEOTIDE SEQUENCE [LARGE SCALE GENOMIC DNA]</scope>
    <source>
        <strain evidence="4 5">FCAV SCS01</strain>
    </source>
</reference>
<feature type="region of interest" description="Disordered" evidence="1">
    <location>
        <begin position="44"/>
        <end position="80"/>
    </location>
</feature>
<evidence type="ECO:0000313" key="4">
    <source>
        <dbReference type="EMBL" id="RAO75841.1"/>
    </source>
</evidence>
<protein>
    <submittedName>
        <fullName evidence="4">DUF4124 domain-containing protein</fullName>
    </submittedName>
</protein>
<organism evidence="4 5">
    <name type="scientific">Dyella jiangningensis</name>
    <dbReference type="NCBI Taxonomy" id="1379159"/>
    <lineage>
        <taxon>Bacteria</taxon>
        <taxon>Pseudomonadati</taxon>
        <taxon>Pseudomonadota</taxon>
        <taxon>Gammaproteobacteria</taxon>
        <taxon>Lysobacterales</taxon>
        <taxon>Rhodanobacteraceae</taxon>
        <taxon>Dyella</taxon>
    </lineage>
</organism>
<feature type="chain" id="PRO_5016278911" evidence="2">
    <location>
        <begin position="20"/>
        <end position="210"/>
    </location>
</feature>
<name>A0A328P3I5_9GAMM</name>
<keyword evidence="5" id="KW-1185">Reference proteome</keyword>
<dbReference type="OrthoDB" id="5974779at2"/>
<accession>A0A328P3I5</accession>
<evidence type="ECO:0000259" key="3">
    <source>
        <dbReference type="Pfam" id="PF13511"/>
    </source>
</evidence>
<evidence type="ECO:0000313" key="5">
    <source>
        <dbReference type="Proteomes" id="UP000248926"/>
    </source>
</evidence>
<dbReference type="Proteomes" id="UP000248926">
    <property type="component" value="Unassembled WGS sequence"/>
</dbReference>
<evidence type="ECO:0000256" key="2">
    <source>
        <dbReference type="SAM" id="SignalP"/>
    </source>
</evidence>
<feature type="signal peptide" evidence="2">
    <location>
        <begin position="1"/>
        <end position="19"/>
    </location>
</feature>
<dbReference type="InterPro" id="IPR025392">
    <property type="entry name" value="DUF4124"/>
</dbReference>
<keyword evidence="2" id="KW-0732">Signal</keyword>